<feature type="transmembrane region" description="Helical" evidence="5">
    <location>
        <begin position="114"/>
        <end position="139"/>
    </location>
</feature>
<dbReference type="GO" id="GO:0005783">
    <property type="term" value="C:endoplasmic reticulum"/>
    <property type="evidence" value="ECO:0007669"/>
    <property type="project" value="EnsemblFungi"/>
</dbReference>
<dbReference type="PANTHER" id="PTHR19317:SF0">
    <property type="entry name" value="PRENYLATED RAB ACCEPTOR PROTEIN 1"/>
    <property type="match status" value="1"/>
</dbReference>
<comment type="subcellular location">
    <subcellularLocation>
        <location evidence="1 5">Membrane</location>
        <topology evidence="1 5">Multi-pass membrane protein</topology>
    </subcellularLocation>
</comment>
<dbReference type="InParanoid" id="A0A0D1E6X3"/>
<proteinExistence type="inferred from homology"/>
<dbReference type="OMA" id="PWTVFFN"/>
<dbReference type="OrthoDB" id="63113at2759"/>
<dbReference type="GO" id="GO:0030134">
    <property type="term" value="C:COPII-coated ER to Golgi transport vesicle"/>
    <property type="evidence" value="ECO:0007669"/>
    <property type="project" value="EnsemblFungi"/>
</dbReference>
<keyword evidence="2 5" id="KW-0812">Transmembrane</keyword>
<evidence type="ECO:0000313" key="7">
    <source>
        <dbReference type="Proteomes" id="UP000000561"/>
    </source>
</evidence>
<dbReference type="GO" id="GO:0005794">
    <property type="term" value="C:Golgi apparatus"/>
    <property type="evidence" value="ECO:0000318"/>
    <property type="project" value="GO_Central"/>
</dbReference>
<evidence type="ECO:0000256" key="3">
    <source>
        <dbReference type="ARBA" id="ARBA00022989"/>
    </source>
</evidence>
<dbReference type="eggNOG" id="KOG3142">
    <property type="taxonomic scope" value="Eukaryota"/>
</dbReference>
<dbReference type="EMBL" id="CM003143">
    <property type="protein sequence ID" value="KIS70160.1"/>
    <property type="molecule type" value="Genomic_DNA"/>
</dbReference>
<keyword evidence="7" id="KW-1185">Reference proteome</keyword>
<dbReference type="FunCoup" id="A0A0D1E6X3">
    <property type="interactions" value="269"/>
</dbReference>
<evidence type="ECO:0000313" key="6">
    <source>
        <dbReference type="EMBL" id="KIS70160.1"/>
    </source>
</evidence>
<keyword evidence="3 5" id="KW-1133">Transmembrane helix</keyword>
<dbReference type="InterPro" id="IPR004895">
    <property type="entry name" value="Prenylated_rab_accept_PRA1"/>
</dbReference>
<accession>A0A0D1E6X3</accession>
<sequence>MAQVLEMAMKIPERIRSMRQERLSSLRPLGEFFDHQRISRPQDTNEAFQRITYNTRHFSGNYAVIVALLTVYGMINDTLLLFAILFLVLGFWAINRFAPEPMQVGEHVITQKSLYTGLFVIGIPLLWFASPFGFMFWLVGSSAFLILGHAAFIEPPVSSEYTGVETV</sequence>
<reference evidence="6 7" key="1">
    <citation type="journal article" date="2006" name="Nature">
        <title>Insights from the genome of the biotrophic fungal plant pathogen Ustilago maydis.</title>
        <authorList>
            <person name="Kamper J."/>
            <person name="Kahmann R."/>
            <person name="Bolker M."/>
            <person name="Ma L.J."/>
            <person name="Brefort T."/>
            <person name="Saville B.J."/>
            <person name="Banuett F."/>
            <person name="Kronstad J.W."/>
            <person name="Gold S.E."/>
            <person name="Muller O."/>
            <person name="Perlin M.H."/>
            <person name="Wosten H.A."/>
            <person name="de Vries R."/>
            <person name="Ruiz-Herrera J."/>
            <person name="Reynaga-Pena C.G."/>
            <person name="Snetselaar K."/>
            <person name="McCann M."/>
            <person name="Perez-Martin J."/>
            <person name="Feldbrugge M."/>
            <person name="Basse C.W."/>
            <person name="Steinberg G."/>
            <person name="Ibeas J.I."/>
            <person name="Holloman W."/>
            <person name="Guzman P."/>
            <person name="Farman M."/>
            <person name="Stajich J.E."/>
            <person name="Sentandreu R."/>
            <person name="Gonzalez-Prieto J.M."/>
            <person name="Kennell J.C."/>
            <person name="Molina L."/>
            <person name="Schirawski J."/>
            <person name="Mendoza-Mendoza A."/>
            <person name="Greilinger D."/>
            <person name="Munch K."/>
            <person name="Rossel N."/>
            <person name="Scherer M."/>
            <person name="Vranes M."/>
            <person name="Ladendorf O."/>
            <person name="Vincon V."/>
            <person name="Fuchs U."/>
            <person name="Sandrock B."/>
            <person name="Meng S."/>
            <person name="Ho E.C."/>
            <person name="Cahill M.J."/>
            <person name="Boyce K.J."/>
            <person name="Klose J."/>
            <person name="Klosterman S.J."/>
            <person name="Deelstra H.J."/>
            <person name="Ortiz-Castellanos L."/>
            <person name="Li W."/>
            <person name="Sanchez-Alonso P."/>
            <person name="Schreier P.H."/>
            <person name="Hauser-Hahn I."/>
            <person name="Vaupel M."/>
            <person name="Koopmann E."/>
            <person name="Friedrich G."/>
            <person name="Voss H."/>
            <person name="Schluter T."/>
            <person name="Margolis J."/>
            <person name="Platt D."/>
            <person name="Swimmer C."/>
            <person name="Gnirke A."/>
            <person name="Chen F."/>
            <person name="Vysotskaia V."/>
            <person name="Mannhaupt G."/>
            <person name="Guldener U."/>
            <person name="Munsterkotter M."/>
            <person name="Haase D."/>
            <person name="Oesterheld M."/>
            <person name="Mewes H.W."/>
            <person name="Mauceli E.W."/>
            <person name="DeCaprio D."/>
            <person name="Wade C.M."/>
            <person name="Butler J."/>
            <person name="Young S."/>
            <person name="Jaffe D.B."/>
            <person name="Calvo S."/>
            <person name="Nusbaum C."/>
            <person name="Galagan J."/>
            <person name="Birren B.W."/>
        </authorList>
    </citation>
    <scope>NUCLEOTIDE SEQUENCE [LARGE SCALE GENOMIC DNA]</scope>
    <source>
        <strain evidence="7">DSM 14603 / FGSC 9021 / UM521</strain>
    </source>
</reference>
<dbReference type="GO" id="GO:0016020">
    <property type="term" value="C:membrane"/>
    <property type="evidence" value="ECO:0007669"/>
    <property type="project" value="UniProtKB-SubCell"/>
</dbReference>
<evidence type="ECO:0000256" key="1">
    <source>
        <dbReference type="ARBA" id="ARBA00004141"/>
    </source>
</evidence>
<dbReference type="AlphaFoldDB" id="A0A0D1E6X3"/>
<evidence type="ECO:0000256" key="4">
    <source>
        <dbReference type="ARBA" id="ARBA00023136"/>
    </source>
</evidence>
<gene>
    <name evidence="6" type="ORF">UMAG_05231</name>
</gene>
<dbReference type="GO" id="GO:0005777">
    <property type="term" value="C:peroxisome"/>
    <property type="evidence" value="ECO:0007669"/>
    <property type="project" value="EnsemblFungi"/>
</dbReference>
<evidence type="ECO:0000256" key="2">
    <source>
        <dbReference type="ARBA" id="ARBA00022692"/>
    </source>
</evidence>
<dbReference type="KEGG" id="uma:UMAG_05231"/>
<organism evidence="6 7">
    <name type="scientific">Mycosarcoma maydis</name>
    <name type="common">Corn smut fungus</name>
    <name type="synonym">Ustilago maydis</name>
    <dbReference type="NCBI Taxonomy" id="5270"/>
    <lineage>
        <taxon>Eukaryota</taxon>
        <taxon>Fungi</taxon>
        <taxon>Dikarya</taxon>
        <taxon>Basidiomycota</taxon>
        <taxon>Ustilaginomycotina</taxon>
        <taxon>Ustilaginomycetes</taxon>
        <taxon>Ustilaginales</taxon>
        <taxon>Ustilaginaceae</taxon>
        <taxon>Mycosarcoma</taxon>
    </lineage>
</organism>
<dbReference type="GeneID" id="23565178"/>
<dbReference type="Pfam" id="PF03208">
    <property type="entry name" value="PRA1"/>
    <property type="match status" value="1"/>
</dbReference>
<evidence type="ECO:0000256" key="5">
    <source>
        <dbReference type="RuleBase" id="RU363107"/>
    </source>
</evidence>
<keyword evidence="4 5" id="KW-0472">Membrane</keyword>
<dbReference type="RefSeq" id="XP_011388268.1">
    <property type="nucleotide sequence ID" value="XM_011389966.1"/>
</dbReference>
<dbReference type="GO" id="GO:0006888">
    <property type="term" value="P:endoplasmic reticulum to Golgi vesicle-mediated transport"/>
    <property type="evidence" value="ECO:0007669"/>
    <property type="project" value="EnsemblFungi"/>
</dbReference>
<dbReference type="STRING" id="237631.A0A0D1E6X3"/>
<feature type="transmembrane region" description="Helical" evidence="5">
    <location>
        <begin position="62"/>
        <end position="94"/>
    </location>
</feature>
<dbReference type="VEuPathDB" id="FungiDB:UMAG_05231"/>
<comment type="similarity">
    <text evidence="5">Belongs to the PRA1 family.</text>
</comment>
<protein>
    <recommendedName>
        <fullName evidence="5">PRA1 family protein</fullName>
    </recommendedName>
</protein>
<dbReference type="Proteomes" id="UP000000561">
    <property type="component" value="Chromosome 4"/>
</dbReference>
<name>A0A0D1E6X3_MYCMD</name>
<dbReference type="PANTHER" id="PTHR19317">
    <property type="entry name" value="PRENYLATED RAB ACCEPTOR 1-RELATED"/>
    <property type="match status" value="1"/>
</dbReference>